<dbReference type="PROSITE" id="PS50088">
    <property type="entry name" value="ANK_REPEAT"/>
    <property type="match status" value="2"/>
</dbReference>
<feature type="region of interest" description="Disordered" evidence="8">
    <location>
        <begin position="712"/>
        <end position="841"/>
    </location>
</feature>
<feature type="compositionally biased region" description="Basic and acidic residues" evidence="8">
    <location>
        <begin position="820"/>
        <end position="837"/>
    </location>
</feature>
<dbReference type="SUPFAM" id="SSF55550">
    <property type="entry name" value="SH2 domain"/>
    <property type="match status" value="1"/>
</dbReference>
<protein>
    <recommendedName>
        <fullName evidence="13">Ankyrin repeat and MYND domain-containing protein 1</fullName>
    </recommendedName>
</protein>
<evidence type="ECO:0008006" key="13">
    <source>
        <dbReference type="Google" id="ProtNLM"/>
    </source>
</evidence>
<dbReference type="PANTHER" id="PTHR15897:SF2">
    <property type="entry name" value="ANKYRIN REPEAT AND MYND DOMAIN-CONTAINING PROTEIN 1"/>
    <property type="match status" value="1"/>
</dbReference>
<keyword evidence="3 6" id="KW-0863">Zinc-finger</keyword>
<dbReference type="InterPro" id="IPR053064">
    <property type="entry name" value="Ankyrin-MYND_domain-protein"/>
</dbReference>
<feature type="domain" description="SH2" evidence="9">
    <location>
        <begin position="31"/>
        <end position="122"/>
    </location>
</feature>
<dbReference type="SMART" id="SM00252">
    <property type="entry name" value="SH2"/>
    <property type="match status" value="1"/>
</dbReference>
<feature type="repeat" description="ANK" evidence="5">
    <location>
        <begin position="655"/>
        <end position="687"/>
    </location>
</feature>
<dbReference type="SMART" id="SM00248">
    <property type="entry name" value="ANK"/>
    <property type="match status" value="5"/>
</dbReference>
<dbReference type="InterPro" id="IPR003409">
    <property type="entry name" value="MORN"/>
</dbReference>
<feature type="region of interest" description="Disordered" evidence="8">
    <location>
        <begin position="963"/>
        <end position="983"/>
    </location>
</feature>
<dbReference type="SUPFAM" id="SSF144232">
    <property type="entry name" value="HIT/MYND zinc finger-like"/>
    <property type="match status" value="1"/>
</dbReference>
<evidence type="ECO:0000256" key="2">
    <source>
        <dbReference type="ARBA" id="ARBA00022737"/>
    </source>
</evidence>
<dbReference type="GO" id="GO:0008270">
    <property type="term" value="F:zinc ion binding"/>
    <property type="evidence" value="ECO:0007669"/>
    <property type="project" value="UniProtKB-KW"/>
</dbReference>
<evidence type="ECO:0000256" key="5">
    <source>
        <dbReference type="PROSITE-ProRule" id="PRU00023"/>
    </source>
</evidence>
<keyword evidence="1" id="KW-0479">Metal-binding</keyword>
<evidence type="ECO:0000256" key="4">
    <source>
        <dbReference type="ARBA" id="ARBA00022833"/>
    </source>
</evidence>
<keyword evidence="2" id="KW-0677">Repeat</keyword>
<dbReference type="PROSITE" id="PS50001">
    <property type="entry name" value="SH2"/>
    <property type="match status" value="1"/>
</dbReference>
<dbReference type="PROSITE" id="PS50865">
    <property type="entry name" value="ZF_MYND_2"/>
    <property type="match status" value="1"/>
</dbReference>
<dbReference type="InterPro" id="IPR000980">
    <property type="entry name" value="SH2"/>
</dbReference>
<organism evidence="11 12">
    <name type="scientific">Pangasianodon hypophthalmus</name>
    <name type="common">Striped catfish</name>
    <name type="synonym">Helicophagus hypophthalmus</name>
    <dbReference type="NCBI Taxonomy" id="310915"/>
    <lineage>
        <taxon>Eukaryota</taxon>
        <taxon>Metazoa</taxon>
        <taxon>Chordata</taxon>
        <taxon>Craniata</taxon>
        <taxon>Vertebrata</taxon>
        <taxon>Euteleostomi</taxon>
        <taxon>Actinopterygii</taxon>
        <taxon>Neopterygii</taxon>
        <taxon>Teleostei</taxon>
        <taxon>Ostariophysi</taxon>
        <taxon>Siluriformes</taxon>
        <taxon>Pangasiidae</taxon>
        <taxon>Pangasianodon</taxon>
    </lineage>
</organism>
<feature type="compositionally biased region" description="Basic and acidic residues" evidence="8">
    <location>
        <begin position="773"/>
        <end position="790"/>
    </location>
</feature>
<keyword evidence="4" id="KW-0862">Zinc</keyword>
<evidence type="ECO:0000256" key="8">
    <source>
        <dbReference type="SAM" id="MobiDB-lite"/>
    </source>
</evidence>
<dbReference type="InterPro" id="IPR036860">
    <property type="entry name" value="SH2_dom_sf"/>
</dbReference>
<dbReference type="Pfam" id="PF00023">
    <property type="entry name" value="Ank"/>
    <property type="match status" value="1"/>
</dbReference>
<evidence type="ECO:0000313" key="12">
    <source>
        <dbReference type="Proteomes" id="UP000327468"/>
    </source>
</evidence>
<evidence type="ECO:0000259" key="10">
    <source>
        <dbReference type="PROSITE" id="PS50865"/>
    </source>
</evidence>
<name>A0A5N5MVG0_PANHP</name>
<dbReference type="Gene3D" id="3.30.505.10">
    <property type="entry name" value="SH2 domain"/>
    <property type="match status" value="1"/>
</dbReference>
<evidence type="ECO:0000256" key="1">
    <source>
        <dbReference type="ARBA" id="ARBA00022723"/>
    </source>
</evidence>
<keyword evidence="12" id="KW-1185">Reference proteome</keyword>
<accession>A0A5N5MVG0</accession>
<feature type="compositionally biased region" description="Polar residues" evidence="8">
    <location>
        <begin position="751"/>
        <end position="761"/>
    </location>
</feature>
<feature type="compositionally biased region" description="Polar residues" evidence="8">
    <location>
        <begin position="725"/>
        <end position="735"/>
    </location>
</feature>
<dbReference type="Gene3D" id="2.20.110.10">
    <property type="entry name" value="Histone H3 K4-specific methyltransferase SET7/9 N-terminal domain"/>
    <property type="match status" value="2"/>
</dbReference>
<dbReference type="InterPro" id="IPR002110">
    <property type="entry name" value="Ankyrin_rpt"/>
</dbReference>
<dbReference type="InterPro" id="IPR036770">
    <property type="entry name" value="Ankyrin_rpt-contain_sf"/>
</dbReference>
<evidence type="ECO:0000256" key="7">
    <source>
        <dbReference type="PROSITE-ProRule" id="PRU00191"/>
    </source>
</evidence>
<dbReference type="Pfam" id="PF00017">
    <property type="entry name" value="SH2"/>
    <property type="match status" value="1"/>
</dbReference>
<dbReference type="Pfam" id="PF12796">
    <property type="entry name" value="Ank_2"/>
    <property type="match status" value="1"/>
</dbReference>
<dbReference type="PROSITE" id="PS01360">
    <property type="entry name" value="ZF_MYND_1"/>
    <property type="match status" value="1"/>
</dbReference>
<dbReference type="SMART" id="SM00698">
    <property type="entry name" value="MORN"/>
    <property type="match status" value="3"/>
</dbReference>
<keyword evidence="5" id="KW-0040">ANK repeat</keyword>
<sequence length="1352" mass="150899">MAEAVTPEEVIAWFIEYQNNHIAKDGVIPKWFHGIISRKQAEEMLMIKPPGYFLIRVSESRIGYTLSYRAKDVCRHFMINMLPGNQCEIVGENQRHCSLHDLVDFHHRTPIRPYTELLTVACDQAGQNISEDKPPALPARRRVSHPPIPNQSTSSDISMSPLRLYPSLEQELSALNLDSGRYPLKPASQPTPKFIPTPSEITTRWQSAQTETTTGGAQSTGLPTACNQKIPEDKVPQKSKVQSKHNRINLIQCRKIFKKKKNHSEEHTYMEINEAKVTTEPAALQIASNMDHQEVDGVSARDAPHAQSFSAQFDARALLINHSRQGVECPQRDAECPRRRGAMMKAGLCVRNGSGVQEWTDGSRYEGEFLNALKHGDGAFTWPNGECYKGSFYKDYRHGRGTYFWPDGSQFKGRFYLNHKEGYGVHLFPDGTIFEGLYHANERFGPGVMSYPDGRQDVGLWYRQWLLRLCTTVKGGFTLTDIPEHMARLTRQNLTQIKSPPSFTTGSCMESQNFFTVDTYLLSDSSHQEDEQFILPPGIESYSTDSDHLPIPRRLRQELDLHFFNRSNVSMPLFSNGVPLQQRMEAHIHSHRFEVEDLDWDVAAVLAMNRDRFGSKGPLELRSERLIREASLGDLQKVQSILRDGKVHPDVGDVSGHTALIAATVSCHYDVINMLLDSGADVNKLNAEGMSALAVCSVLYYPLHSLQETVAEKTSQDVTTDPEISESSTLANSPQGAAGEERPKDDVDTELSVTDSQTNQVKPEECSTAQKPEAPEHAEEIKTTSKDEVVHQQMQNGQGRVVEASACRQGDDEGENVLSAEKEEKIDRNRTPGKDPGFDLASSVTSFHTDTTEDIMQQMAEVPCETGQVSSAETQETVHRMTVMKTENEAYWATMKLLLERGADPNVSSIPMPVIFLAIKAGHVEAVQRLLECGARTDLHLTAEQKGLYPLHDSSEVYDLDKTSKEEQVGGGNSSSLGSEPPTCIYTSSVEARKEGGRTPLHVACQRDTDYANARDVVSILLSHKASTDHLWSGHSPLSLAIASGNDLAVDELLAAGADPNLPLSCRVGSALCAAANIHYNSGPRLRNRIKLVEKLVKAGANILMPVMVGERSRSATGTAVDYAYYMFNKDRRVAHIPYHALKQQEREAYNGRRQLITMMAELMRQAATSMEKQRLEMKRAKAYTVSVSPTDKFVFTGIGATPPADRTRVHIAIEEQRESANVSTAQKRSLSKGEAKTLTVRKPLFKYCYQCGRSAWVVLTPCSRCHEVFYCSKTCKLKAWNERHKEECVRVPGSGRPEGSHMSGDQRCLLSSKSSRKSNDLNFKLDKPNSSKAASYTFTHQYHPQENYSFI</sequence>
<keyword evidence="7" id="KW-0727">SH2 domain</keyword>
<dbReference type="Proteomes" id="UP000327468">
    <property type="component" value="Chromosome 11"/>
</dbReference>
<dbReference type="InterPro" id="IPR002893">
    <property type="entry name" value="Znf_MYND"/>
</dbReference>
<dbReference type="Pfam" id="PF01753">
    <property type="entry name" value="zf-MYND"/>
    <property type="match status" value="1"/>
</dbReference>
<evidence type="ECO:0000259" key="9">
    <source>
        <dbReference type="PROSITE" id="PS50001"/>
    </source>
</evidence>
<feature type="domain" description="MYND-type" evidence="10">
    <location>
        <begin position="1249"/>
        <end position="1289"/>
    </location>
</feature>
<dbReference type="Pfam" id="PF02493">
    <property type="entry name" value="MORN"/>
    <property type="match status" value="5"/>
</dbReference>
<comment type="caution">
    <text evidence="11">The sequence shown here is derived from an EMBL/GenBank/DDBJ whole genome shotgun (WGS) entry which is preliminary data.</text>
</comment>
<gene>
    <name evidence="11" type="ORF">PHYPO_G00024850</name>
</gene>
<dbReference type="EMBL" id="VFJC01000012">
    <property type="protein sequence ID" value="KAB5559090.1"/>
    <property type="molecule type" value="Genomic_DNA"/>
</dbReference>
<feature type="repeat" description="ANK" evidence="5">
    <location>
        <begin position="1033"/>
        <end position="1065"/>
    </location>
</feature>
<dbReference type="Gene3D" id="1.25.40.20">
    <property type="entry name" value="Ankyrin repeat-containing domain"/>
    <property type="match status" value="3"/>
</dbReference>
<dbReference type="Gene3D" id="6.10.140.2220">
    <property type="match status" value="1"/>
</dbReference>
<feature type="region of interest" description="Disordered" evidence="8">
    <location>
        <begin position="129"/>
        <end position="159"/>
    </location>
</feature>
<evidence type="ECO:0000256" key="6">
    <source>
        <dbReference type="PROSITE-ProRule" id="PRU00134"/>
    </source>
</evidence>
<reference evidence="11 12" key="1">
    <citation type="submission" date="2019-06" db="EMBL/GenBank/DDBJ databases">
        <title>A chromosome-scale genome assembly of the striped catfish, Pangasianodon hypophthalmus.</title>
        <authorList>
            <person name="Wen M."/>
            <person name="Zahm M."/>
            <person name="Roques C."/>
            <person name="Cabau C."/>
            <person name="Klopp C."/>
            <person name="Donnadieu C."/>
            <person name="Jouanno E."/>
            <person name="Avarre J.-C."/>
            <person name="Campet M."/>
            <person name="Ha T.T.T."/>
            <person name="Dugue R."/>
            <person name="Lampietro C."/>
            <person name="Louis A."/>
            <person name="Herpin A."/>
            <person name="Echchiki A."/>
            <person name="Berthelot C."/>
            <person name="Parey E."/>
            <person name="Roest-Crollius H."/>
            <person name="Braasch I."/>
            <person name="Postlethwait J."/>
            <person name="Bobe J."/>
            <person name="Montfort J."/>
            <person name="Bouchez O."/>
            <person name="Begum T."/>
            <person name="Schartl M."/>
            <person name="Guiguen Y."/>
        </authorList>
    </citation>
    <scope>NUCLEOTIDE SEQUENCE [LARGE SCALE GENOMIC DNA]</scope>
    <source>
        <strain evidence="11 12">Indonesia</strain>
        <tissue evidence="11">Blood</tissue>
    </source>
</reference>
<dbReference type="PANTHER" id="PTHR15897">
    <property type="entry name" value="ANKYRIN REPEAT AND MYND DOMAIN PROTEIN 1"/>
    <property type="match status" value="1"/>
</dbReference>
<dbReference type="PROSITE" id="PS50297">
    <property type="entry name" value="ANK_REP_REGION"/>
    <property type="match status" value="2"/>
</dbReference>
<dbReference type="SUPFAM" id="SSF48403">
    <property type="entry name" value="Ankyrin repeat"/>
    <property type="match status" value="2"/>
</dbReference>
<proteinExistence type="predicted"/>
<evidence type="ECO:0000313" key="11">
    <source>
        <dbReference type="EMBL" id="KAB5559090.1"/>
    </source>
</evidence>
<dbReference type="SUPFAM" id="SSF82185">
    <property type="entry name" value="Histone H3 K4-specific methyltransferase SET7/9 N-terminal domain"/>
    <property type="match status" value="1"/>
</dbReference>
<evidence type="ECO:0000256" key="3">
    <source>
        <dbReference type="ARBA" id="ARBA00022771"/>
    </source>
</evidence>